<evidence type="ECO:0000313" key="1">
    <source>
        <dbReference type="EMBL" id="GEM75435.1"/>
    </source>
</evidence>
<dbReference type="RefSeq" id="WP_039979115.1">
    <property type="nucleotide sequence ID" value="NZ_BAOJ01000010.1"/>
</dbReference>
<dbReference type="AlphaFoldDB" id="A0A511QDP8"/>
<gene>
    <name evidence="1" type="ORF">VSA01S_15470</name>
</gene>
<evidence type="ECO:0000313" key="2">
    <source>
        <dbReference type="Proteomes" id="UP000321922"/>
    </source>
</evidence>
<dbReference type="EMBL" id="BJXJ01000012">
    <property type="protein sequence ID" value="GEM75435.1"/>
    <property type="molecule type" value="Genomic_DNA"/>
</dbReference>
<keyword evidence="2" id="KW-1185">Reference proteome</keyword>
<sequence length="114" mass="12827">MIDSPFTEVMQTSLEQIQDAQADSELTERFEQAMSRPESTDGVEDGLVKSISDLKHDIDSAKRDLKDNMQLVGNDPAQLMQMQWALTRITFQEELIAKTVGKTVQNVETLVKAQ</sequence>
<dbReference type="GO" id="GO:0030254">
    <property type="term" value="P:protein secretion by the type III secretion system"/>
    <property type="evidence" value="ECO:0007669"/>
    <property type="project" value="InterPro"/>
</dbReference>
<organism evidence="1 2">
    <name type="scientific">Vibrio sagamiensis NBRC 104589</name>
    <dbReference type="NCBI Taxonomy" id="1219064"/>
    <lineage>
        <taxon>Bacteria</taxon>
        <taxon>Pseudomonadati</taxon>
        <taxon>Pseudomonadota</taxon>
        <taxon>Gammaproteobacteria</taxon>
        <taxon>Vibrionales</taxon>
        <taxon>Vibrionaceae</taxon>
        <taxon>Vibrio</taxon>
    </lineage>
</organism>
<reference evidence="1 2" key="1">
    <citation type="submission" date="2019-07" db="EMBL/GenBank/DDBJ databases">
        <title>Whole genome shotgun sequence of Vibrio sagamiensis NBRC 104589.</title>
        <authorList>
            <person name="Hosoyama A."/>
            <person name="Uohara A."/>
            <person name="Ohji S."/>
            <person name="Ichikawa N."/>
        </authorList>
    </citation>
    <scope>NUCLEOTIDE SEQUENCE [LARGE SCALE GENOMIC DNA]</scope>
    <source>
        <strain evidence="1 2">NBRC 104589</strain>
    </source>
</reference>
<accession>A0A511QDP8</accession>
<dbReference type="NCBIfam" id="TIGR02497">
    <property type="entry name" value="yscI_hrpB_dom"/>
    <property type="match status" value="1"/>
</dbReference>
<dbReference type="OrthoDB" id="6996420at2"/>
<dbReference type="Pfam" id="PF17001">
    <property type="entry name" value="T3SS_basalb_I"/>
    <property type="match status" value="1"/>
</dbReference>
<dbReference type="InterPro" id="IPR012670">
    <property type="entry name" value="T3SS_YscI/HrpB"/>
</dbReference>
<name>A0A511QDP8_9VIBR</name>
<comment type="caution">
    <text evidence="1">The sequence shown here is derived from an EMBL/GenBank/DDBJ whole genome shotgun (WGS) entry which is preliminary data.</text>
</comment>
<protein>
    <submittedName>
        <fullName evidence="1">EscI/YscI/HrpB family type III secretion system inner rod protein</fullName>
    </submittedName>
</protein>
<proteinExistence type="predicted"/>
<dbReference type="Proteomes" id="UP000321922">
    <property type="component" value="Unassembled WGS sequence"/>
</dbReference>